<dbReference type="EMBL" id="CP017708">
    <property type="protein sequence ID" value="WAN70050.1"/>
    <property type="molecule type" value="Genomic_DNA"/>
</dbReference>
<accession>A0A9Q9SUV8</accession>
<proteinExistence type="predicted"/>
<reference evidence="1" key="2">
    <citation type="submission" date="2022-10" db="EMBL/GenBank/DDBJ databases">
        <authorList>
            <person name="Ngo T.-E."/>
        </authorList>
    </citation>
    <scope>NUCLEOTIDE SEQUENCE</scope>
    <source>
        <strain evidence="1">JHB</strain>
    </source>
</reference>
<organism evidence="1">
    <name type="scientific">Moorena producens (strain JHB)</name>
    <dbReference type="NCBI Taxonomy" id="1454205"/>
    <lineage>
        <taxon>Bacteria</taxon>
        <taxon>Bacillati</taxon>
        <taxon>Cyanobacteriota</taxon>
        <taxon>Cyanophyceae</taxon>
        <taxon>Coleofasciculales</taxon>
        <taxon>Coleofasciculaceae</taxon>
        <taxon>Moorena</taxon>
    </lineage>
</organism>
<dbReference type="Proteomes" id="UP000176944">
    <property type="component" value="Chromosome"/>
</dbReference>
<name>A0A9Q9SUV8_MOOP1</name>
<dbReference type="AlphaFoldDB" id="A0A9Q9SUV8"/>
<sequence>MGSIADEAKQGLVSDSITVKVSRLFFQKAGASKTDIGLAL</sequence>
<reference evidence="1" key="1">
    <citation type="journal article" date="2017" name="Proc. Natl. Acad. Sci. U.S.A.">
        <title>Comparative genomics uncovers the prolific and distinctive metabolic potential of the cyanobacterial genus Moorea.</title>
        <authorList>
            <person name="Leao T."/>
            <person name="Castelao G."/>
            <person name="Korobeynikov A."/>
            <person name="Monroe E.A."/>
            <person name="Podell S."/>
            <person name="Glukhov E."/>
            <person name="Allen E.E."/>
            <person name="Gerwick W.H."/>
            <person name="Gerwick L."/>
        </authorList>
    </citation>
    <scope>NUCLEOTIDE SEQUENCE</scope>
    <source>
        <strain evidence="1">JHB</strain>
    </source>
</reference>
<gene>
    <name evidence="1" type="ORF">BJP36_38965</name>
</gene>
<protein>
    <submittedName>
        <fullName evidence="1">Uncharacterized protein</fullName>
    </submittedName>
</protein>
<evidence type="ECO:0000313" key="1">
    <source>
        <dbReference type="EMBL" id="WAN70050.1"/>
    </source>
</evidence>